<reference evidence="12 13" key="1">
    <citation type="submission" date="2015-03" db="EMBL/GenBank/DDBJ databases">
        <title>Genome assembly of Sandaracinus amylolyticus DSM 53668.</title>
        <authorList>
            <person name="Sharma G."/>
            <person name="Subramanian S."/>
        </authorList>
    </citation>
    <scope>NUCLEOTIDE SEQUENCE [LARGE SCALE GENOMIC DNA]</scope>
    <source>
        <strain evidence="12 13">DSM 53668</strain>
    </source>
</reference>
<feature type="domain" description="Protein kinase" evidence="11">
    <location>
        <begin position="20"/>
        <end position="288"/>
    </location>
</feature>
<evidence type="ECO:0000256" key="3">
    <source>
        <dbReference type="ARBA" id="ARBA00022741"/>
    </source>
</evidence>
<sequence length="629" mass="70430">MPEARTMVDPLIGRTIGGRYRLIQRLGSGGMSSVYLARHVLIDRLMAIKTLRRDLASDPVQRDRFIREARAVNRINHENIVEITDFGEAEDGLVYLVMEYVPGEPLLRVMSSQGPFSIARAFDIAQQIGSALARAHQMGVVHRDLKPENILIVQKRDRKDFVKILDFGIAKILDAPSLTGSQQIFGTPGYIAPEYIQSTNIDGRADLYSLGVILYEMVTGALPFDYEYPGDLLVKHVTEQPIPPTQRRPEVPGPVEALVLRCLVKDPQDRFRDAYHFLSELRAVRERLGPATSWGALNEPGVEVGRALDEHAPTPDVLAASRSAHEDDSSERDELRTTQPSRSEVHDTPLEPERLPRGPAAPGGFGRVTAEYARPVIPEPPRDDLEIEVEVDVAAIAEEEKAKELDRATQPAPAPEMAPDGLFGVRRWRKRFDAIRAWLDELEMDHPAPAEIDHAMAFAARTLESLEESVAVSETHQATVESLGVSARDYRATLGRTIDELAGELSKRRGELEQLVRRRDELAVRREVARAKVRDREATEGEADALLWELAAVEEDVRVKAGQCDELEAQVTDLRDRLDRENERFEGEIASLVAVLDVEMQRLEGIAAALRAPLERAEKYVRDRWPDAR</sequence>
<dbReference type="Pfam" id="PF00069">
    <property type="entry name" value="Pkinase"/>
    <property type="match status" value="1"/>
</dbReference>
<evidence type="ECO:0000256" key="7">
    <source>
        <dbReference type="ARBA" id="ARBA00048679"/>
    </source>
</evidence>
<name>A0A0F6SH10_9BACT</name>
<dbReference type="InterPro" id="IPR000719">
    <property type="entry name" value="Prot_kinase_dom"/>
</dbReference>
<dbReference type="AlphaFoldDB" id="A0A0F6SH10"/>
<evidence type="ECO:0000256" key="8">
    <source>
        <dbReference type="PROSITE-ProRule" id="PRU10141"/>
    </source>
</evidence>
<feature type="compositionally biased region" description="Basic and acidic residues" evidence="10">
    <location>
        <begin position="343"/>
        <end position="356"/>
    </location>
</feature>
<dbReference type="EMBL" id="CP011125">
    <property type="protein sequence ID" value="AKF09629.1"/>
    <property type="molecule type" value="Genomic_DNA"/>
</dbReference>
<feature type="region of interest" description="Disordered" evidence="10">
    <location>
        <begin position="319"/>
        <end position="366"/>
    </location>
</feature>
<evidence type="ECO:0000256" key="1">
    <source>
        <dbReference type="ARBA" id="ARBA00022527"/>
    </source>
</evidence>
<dbReference type="KEGG" id="samy:DB32_006778"/>
<accession>A0A0F6SH10</accession>
<protein>
    <submittedName>
        <fullName evidence="12">Serine/threonine protein kinase</fullName>
    </submittedName>
</protein>
<dbReference type="PROSITE" id="PS50011">
    <property type="entry name" value="PROTEIN_KINASE_DOM"/>
    <property type="match status" value="1"/>
</dbReference>
<keyword evidence="1 12" id="KW-0723">Serine/threonine-protein kinase</keyword>
<feature type="binding site" evidence="8">
    <location>
        <position position="49"/>
    </location>
    <ligand>
        <name>ATP</name>
        <dbReference type="ChEBI" id="CHEBI:30616"/>
    </ligand>
</feature>
<dbReference type="PANTHER" id="PTHR43289:SF34">
    <property type="entry name" value="SERINE_THREONINE-PROTEIN KINASE YBDM-RELATED"/>
    <property type="match status" value="1"/>
</dbReference>
<evidence type="ECO:0000256" key="6">
    <source>
        <dbReference type="ARBA" id="ARBA00047899"/>
    </source>
</evidence>
<dbReference type="PROSITE" id="PS00107">
    <property type="entry name" value="PROTEIN_KINASE_ATP"/>
    <property type="match status" value="1"/>
</dbReference>
<evidence type="ECO:0000256" key="2">
    <source>
        <dbReference type="ARBA" id="ARBA00022679"/>
    </source>
</evidence>
<proteinExistence type="predicted"/>
<evidence type="ECO:0000256" key="10">
    <source>
        <dbReference type="SAM" id="MobiDB-lite"/>
    </source>
</evidence>
<keyword evidence="2" id="KW-0808">Transferase</keyword>
<dbReference type="SUPFAM" id="SSF56112">
    <property type="entry name" value="Protein kinase-like (PK-like)"/>
    <property type="match status" value="1"/>
</dbReference>
<dbReference type="CDD" id="cd14014">
    <property type="entry name" value="STKc_PknB_like"/>
    <property type="match status" value="1"/>
</dbReference>
<keyword evidence="4 12" id="KW-0418">Kinase</keyword>
<keyword evidence="9" id="KW-0175">Coiled coil</keyword>
<dbReference type="Gene3D" id="3.30.200.20">
    <property type="entry name" value="Phosphorylase Kinase, domain 1"/>
    <property type="match status" value="1"/>
</dbReference>
<dbReference type="GO" id="GO:0005524">
    <property type="term" value="F:ATP binding"/>
    <property type="evidence" value="ECO:0007669"/>
    <property type="project" value="UniProtKB-UniRule"/>
</dbReference>
<evidence type="ECO:0000313" key="13">
    <source>
        <dbReference type="Proteomes" id="UP000034883"/>
    </source>
</evidence>
<dbReference type="PROSITE" id="PS00108">
    <property type="entry name" value="PROTEIN_KINASE_ST"/>
    <property type="match status" value="1"/>
</dbReference>
<evidence type="ECO:0000256" key="9">
    <source>
        <dbReference type="SAM" id="Coils"/>
    </source>
</evidence>
<dbReference type="InterPro" id="IPR011009">
    <property type="entry name" value="Kinase-like_dom_sf"/>
</dbReference>
<dbReference type="RefSeq" id="WP_169791637.1">
    <property type="nucleotide sequence ID" value="NZ_CP011125.1"/>
</dbReference>
<dbReference type="Gene3D" id="1.10.510.10">
    <property type="entry name" value="Transferase(Phosphotransferase) domain 1"/>
    <property type="match status" value="1"/>
</dbReference>
<comment type="catalytic activity">
    <reaction evidence="7">
        <text>L-seryl-[protein] + ATP = O-phospho-L-seryl-[protein] + ADP + H(+)</text>
        <dbReference type="Rhea" id="RHEA:17989"/>
        <dbReference type="Rhea" id="RHEA-COMP:9863"/>
        <dbReference type="Rhea" id="RHEA-COMP:11604"/>
        <dbReference type="ChEBI" id="CHEBI:15378"/>
        <dbReference type="ChEBI" id="CHEBI:29999"/>
        <dbReference type="ChEBI" id="CHEBI:30616"/>
        <dbReference type="ChEBI" id="CHEBI:83421"/>
        <dbReference type="ChEBI" id="CHEBI:456216"/>
        <dbReference type="EC" id="2.7.11.1"/>
    </reaction>
</comment>
<dbReference type="STRING" id="927083.DB32_006778"/>
<dbReference type="GO" id="GO:0004674">
    <property type="term" value="F:protein serine/threonine kinase activity"/>
    <property type="evidence" value="ECO:0007669"/>
    <property type="project" value="UniProtKB-KW"/>
</dbReference>
<evidence type="ECO:0000256" key="4">
    <source>
        <dbReference type="ARBA" id="ARBA00022777"/>
    </source>
</evidence>
<gene>
    <name evidence="12" type="ORF">DB32_006778</name>
</gene>
<comment type="catalytic activity">
    <reaction evidence="6">
        <text>L-threonyl-[protein] + ATP = O-phospho-L-threonyl-[protein] + ADP + H(+)</text>
        <dbReference type="Rhea" id="RHEA:46608"/>
        <dbReference type="Rhea" id="RHEA-COMP:11060"/>
        <dbReference type="Rhea" id="RHEA-COMP:11605"/>
        <dbReference type="ChEBI" id="CHEBI:15378"/>
        <dbReference type="ChEBI" id="CHEBI:30013"/>
        <dbReference type="ChEBI" id="CHEBI:30616"/>
        <dbReference type="ChEBI" id="CHEBI:61977"/>
        <dbReference type="ChEBI" id="CHEBI:456216"/>
        <dbReference type="EC" id="2.7.11.1"/>
    </reaction>
</comment>
<dbReference type="FunFam" id="3.30.200.20:FF:000035">
    <property type="entry name" value="Serine/threonine protein kinase Stk1"/>
    <property type="match status" value="1"/>
</dbReference>
<dbReference type="InterPro" id="IPR017441">
    <property type="entry name" value="Protein_kinase_ATP_BS"/>
</dbReference>
<evidence type="ECO:0000259" key="11">
    <source>
        <dbReference type="PROSITE" id="PS50011"/>
    </source>
</evidence>
<evidence type="ECO:0000313" key="12">
    <source>
        <dbReference type="EMBL" id="AKF09629.1"/>
    </source>
</evidence>
<feature type="coiled-coil region" evidence="9">
    <location>
        <begin position="498"/>
        <end position="595"/>
    </location>
</feature>
<dbReference type="SMART" id="SM00220">
    <property type="entry name" value="S_TKc"/>
    <property type="match status" value="1"/>
</dbReference>
<evidence type="ECO:0000256" key="5">
    <source>
        <dbReference type="ARBA" id="ARBA00022840"/>
    </source>
</evidence>
<organism evidence="12 13">
    <name type="scientific">Sandaracinus amylolyticus</name>
    <dbReference type="NCBI Taxonomy" id="927083"/>
    <lineage>
        <taxon>Bacteria</taxon>
        <taxon>Pseudomonadati</taxon>
        <taxon>Myxococcota</taxon>
        <taxon>Polyangia</taxon>
        <taxon>Polyangiales</taxon>
        <taxon>Sandaracinaceae</taxon>
        <taxon>Sandaracinus</taxon>
    </lineage>
</organism>
<keyword evidence="3 8" id="KW-0547">Nucleotide-binding</keyword>
<keyword evidence="5 8" id="KW-0067">ATP-binding</keyword>
<keyword evidence="13" id="KW-1185">Reference proteome</keyword>
<feature type="compositionally biased region" description="Basic and acidic residues" evidence="10">
    <location>
        <begin position="323"/>
        <end position="336"/>
    </location>
</feature>
<dbReference type="Proteomes" id="UP000034883">
    <property type="component" value="Chromosome"/>
</dbReference>
<dbReference type="PANTHER" id="PTHR43289">
    <property type="entry name" value="MITOGEN-ACTIVATED PROTEIN KINASE KINASE KINASE 20-RELATED"/>
    <property type="match status" value="1"/>
</dbReference>
<dbReference type="InterPro" id="IPR008271">
    <property type="entry name" value="Ser/Thr_kinase_AS"/>
</dbReference>